<comment type="caution">
    <text evidence="1">The sequence shown here is derived from an EMBL/GenBank/DDBJ whole genome shotgun (WGS) entry which is preliminary data.</text>
</comment>
<evidence type="ECO:0000313" key="1">
    <source>
        <dbReference type="EMBL" id="MFC3959536.1"/>
    </source>
</evidence>
<keyword evidence="2" id="KW-1185">Reference proteome</keyword>
<dbReference type="Proteomes" id="UP001595846">
    <property type="component" value="Unassembled WGS sequence"/>
</dbReference>
<dbReference type="GeneID" id="73902160"/>
<evidence type="ECO:0000313" key="2">
    <source>
        <dbReference type="Proteomes" id="UP001595846"/>
    </source>
</evidence>
<dbReference type="EMBL" id="JBHSAQ010000013">
    <property type="protein sequence ID" value="MFC3959536.1"/>
    <property type="molecule type" value="Genomic_DNA"/>
</dbReference>
<reference evidence="1 2" key="1">
    <citation type="journal article" date="2019" name="Int. J. Syst. Evol. Microbiol.">
        <title>The Global Catalogue of Microorganisms (GCM) 10K type strain sequencing project: providing services to taxonomists for standard genome sequencing and annotation.</title>
        <authorList>
            <consortium name="The Broad Institute Genomics Platform"/>
            <consortium name="The Broad Institute Genome Sequencing Center for Infectious Disease"/>
            <person name="Wu L."/>
            <person name="Ma J."/>
        </authorList>
    </citation>
    <scope>NUCLEOTIDE SEQUENCE [LARGE SCALE GENOMIC DNA]</scope>
    <source>
        <strain evidence="1 2">IBRC-M 10256</strain>
    </source>
</reference>
<accession>A0ABD5NR58</accession>
<name>A0ABD5NR58_9EURY</name>
<organism evidence="1 2">
    <name type="scientific">Halovivax cerinus</name>
    <dbReference type="NCBI Taxonomy" id="1487865"/>
    <lineage>
        <taxon>Archaea</taxon>
        <taxon>Methanobacteriati</taxon>
        <taxon>Methanobacteriota</taxon>
        <taxon>Stenosarchaea group</taxon>
        <taxon>Halobacteria</taxon>
        <taxon>Halobacteriales</taxon>
        <taxon>Natrialbaceae</taxon>
        <taxon>Halovivax</taxon>
    </lineage>
</organism>
<sequence>MVDIEVVDTTILGTDLAGNTAAIETSGWDRLADVGDLPDSAVGRDGSGSGGAAVAGRVNTLSFPWVHTWVWKLEDGRRTFETKLTDDRIDRRLEPGTYRFTFDSEIQVRIEFDGRARITRQPDQTVTVSFPQPTLVRIAFRSFVDAPKHTVTVPRTATGVARALESFAVARHWNGPDLASPLERGHPPRIRFGDETDIPAAVRESIGETGIELRVPDRLDALIPLASLAFYLGATVTVTDEDGVALRAQSVDFERALSPFPGLQHEVAAMLERIVSLDNLLRFSTQDTDLAELDEFATLDLDVGHLYEADLDERLQAYLDPDLAYDRLETVLPQWHYTMYVEPTFDRVPSLPALANRLARIYLPSAVDEAGRVGPTPGNSAYGANGDSGPFTGWLAQGTPIGPFLSRPAAYENRTGYLNDQTPDRVALVATDDRWADAVEIAREAYRGRPAYPANVDVYEAATVAELRSVLEDGGIFVHYVGEVDGEAFVCTDGTLATEEMACAGRTVLLDAPNSLPAAAALVDRGSVTVLAQRGEDRLGAEVRRTVLKLLGDGMAVDHAVRFARRYLGTSDDLVTVGDGLSQVGNAPNVYALVYRLEALGDGTFSLSGDVQYPDVGAMWTPGFPGAKANIAGNSGDLVVDASDLRTLVSNESPAVIVYEGECYFTDDLEPFYPAA</sequence>
<proteinExistence type="predicted"/>
<gene>
    <name evidence="1" type="ORF">ACFOUR_14325</name>
</gene>
<dbReference type="RefSeq" id="WP_256533047.1">
    <property type="nucleotide sequence ID" value="NZ_CP101824.1"/>
</dbReference>
<dbReference type="AlphaFoldDB" id="A0ABD5NR58"/>
<protein>
    <submittedName>
        <fullName evidence="1">Uncharacterized protein</fullName>
    </submittedName>
</protein>